<evidence type="ECO:0000256" key="2">
    <source>
        <dbReference type="SAM" id="Phobius"/>
    </source>
</evidence>
<evidence type="ECO:0000256" key="1">
    <source>
        <dbReference type="SAM" id="MobiDB-lite"/>
    </source>
</evidence>
<keyword evidence="2" id="KW-1133">Transmembrane helix</keyword>
<protein>
    <submittedName>
        <fullName evidence="3">Uncharacterized protein</fullName>
    </submittedName>
</protein>
<feature type="region of interest" description="Disordered" evidence="1">
    <location>
        <begin position="164"/>
        <end position="189"/>
    </location>
</feature>
<sequence>MNSGTIIITIIFLAIVSLPFVISGNKRKKQKKNLLGKLSELAKKENCTITQHEFCGDFVIGLDNQNNYLFFYKKVENKEVQQSANLTDFSSCRVLKAIKTMGEKKEQYHVINKLELCFYPLAKSQPDVLIEFYNTDYDRLTLTGEIQLAEKWEKLLNEKMKNIKKPTTAPAPDIKTGSKKRTHKKTIAA</sequence>
<accession>A0A1M4TSE9</accession>
<evidence type="ECO:0000313" key="3">
    <source>
        <dbReference type="EMBL" id="SHE47392.1"/>
    </source>
</evidence>
<gene>
    <name evidence="3" type="ORF">SAMN05444274_101451</name>
</gene>
<dbReference type="AlphaFoldDB" id="A0A1M4TSE9"/>
<keyword evidence="2" id="KW-0812">Transmembrane</keyword>
<feature type="transmembrane region" description="Helical" evidence="2">
    <location>
        <begin position="6"/>
        <end position="24"/>
    </location>
</feature>
<dbReference type="EMBL" id="FQUM01000001">
    <property type="protein sequence ID" value="SHE47392.1"/>
    <property type="molecule type" value="Genomic_DNA"/>
</dbReference>
<dbReference type="STRING" id="1484053.SAMN05444274_101451"/>
<feature type="compositionally biased region" description="Basic residues" evidence="1">
    <location>
        <begin position="177"/>
        <end position="189"/>
    </location>
</feature>
<dbReference type="RefSeq" id="WP_072998509.1">
    <property type="nucleotide sequence ID" value="NZ_FQUM01000001.1"/>
</dbReference>
<reference evidence="3 4" key="1">
    <citation type="submission" date="2016-11" db="EMBL/GenBank/DDBJ databases">
        <authorList>
            <person name="Jaros S."/>
            <person name="Januszkiewicz K."/>
            <person name="Wedrychowicz H."/>
        </authorList>
    </citation>
    <scope>NUCLEOTIDE SEQUENCE [LARGE SCALE GENOMIC DNA]</scope>
    <source>
        <strain evidence="3 4">DSM 26910</strain>
    </source>
</reference>
<dbReference type="Proteomes" id="UP000184164">
    <property type="component" value="Unassembled WGS sequence"/>
</dbReference>
<evidence type="ECO:0000313" key="4">
    <source>
        <dbReference type="Proteomes" id="UP000184164"/>
    </source>
</evidence>
<keyword evidence="4" id="KW-1185">Reference proteome</keyword>
<dbReference type="OrthoDB" id="1122746at2"/>
<name>A0A1M4TSE9_9BACT</name>
<organism evidence="3 4">
    <name type="scientific">Mariniphaga anaerophila</name>
    <dbReference type="NCBI Taxonomy" id="1484053"/>
    <lineage>
        <taxon>Bacteria</taxon>
        <taxon>Pseudomonadati</taxon>
        <taxon>Bacteroidota</taxon>
        <taxon>Bacteroidia</taxon>
        <taxon>Marinilabiliales</taxon>
        <taxon>Prolixibacteraceae</taxon>
        <taxon>Mariniphaga</taxon>
    </lineage>
</organism>
<keyword evidence="2" id="KW-0472">Membrane</keyword>
<proteinExistence type="predicted"/>